<organism evidence="6 7">
    <name type="scientific">Blautia aquisgranensis</name>
    <dbReference type="NCBI Taxonomy" id="3133153"/>
    <lineage>
        <taxon>Bacteria</taxon>
        <taxon>Bacillati</taxon>
        <taxon>Bacillota</taxon>
        <taxon>Clostridia</taxon>
        <taxon>Lachnospirales</taxon>
        <taxon>Lachnospiraceae</taxon>
        <taxon>Blautia</taxon>
    </lineage>
</organism>
<feature type="transmembrane region" description="Helical" evidence="5">
    <location>
        <begin position="27"/>
        <end position="52"/>
    </location>
</feature>
<proteinExistence type="predicted"/>
<comment type="subcellular location">
    <subcellularLocation>
        <location evidence="1">Membrane</location>
        <topology evidence="1">Multi-pass membrane protein</topology>
    </subcellularLocation>
</comment>
<dbReference type="PANTHER" id="PTHR43427">
    <property type="entry name" value="CHLORIDE CHANNEL PROTEIN CLC-E"/>
    <property type="match status" value="1"/>
</dbReference>
<keyword evidence="4 5" id="KW-0472">Membrane</keyword>
<feature type="transmembrane region" description="Helical" evidence="5">
    <location>
        <begin position="266"/>
        <end position="283"/>
    </location>
</feature>
<dbReference type="Proteomes" id="UP001473063">
    <property type="component" value="Unassembled WGS sequence"/>
</dbReference>
<dbReference type="InterPro" id="IPR001807">
    <property type="entry name" value="ClC"/>
</dbReference>
<comment type="caution">
    <text evidence="6">The sequence shown here is derived from an EMBL/GenBank/DDBJ whole genome shotgun (WGS) entry which is preliminary data.</text>
</comment>
<evidence type="ECO:0000256" key="3">
    <source>
        <dbReference type="ARBA" id="ARBA00022989"/>
    </source>
</evidence>
<keyword evidence="2 5" id="KW-0812">Transmembrane</keyword>
<reference evidence="6 7" key="1">
    <citation type="submission" date="2024-03" db="EMBL/GenBank/DDBJ databases">
        <title>Human intestinal bacterial collection.</title>
        <authorList>
            <person name="Pauvert C."/>
            <person name="Hitch T.C.A."/>
            <person name="Clavel T."/>
        </authorList>
    </citation>
    <scope>NUCLEOTIDE SEQUENCE [LARGE SCALE GENOMIC DNA]</scope>
    <source>
        <strain evidence="6 7">CLA-JM-H16</strain>
    </source>
</reference>
<feature type="transmembrane region" description="Helical" evidence="5">
    <location>
        <begin position="330"/>
        <end position="347"/>
    </location>
</feature>
<evidence type="ECO:0000256" key="5">
    <source>
        <dbReference type="SAM" id="Phobius"/>
    </source>
</evidence>
<evidence type="ECO:0000313" key="7">
    <source>
        <dbReference type="Proteomes" id="UP001473063"/>
    </source>
</evidence>
<gene>
    <name evidence="6" type="ORF">WMO28_06800</name>
</gene>
<accession>A0ABV1BHC7</accession>
<name>A0ABV1BHC7_9FIRM</name>
<sequence>MGIDHNKRLKEHLYYYSARISRDISNLIKWLVLAVVTGCIVGAASTLFSFTLKTVTGYRKVHEWIFLLLPLSGLIIVFLYEKLGKEDGGTNQVLSTVRSRDDVPILSAPLIFITTALTHLTGGSAGREGAAIQLGGSIANQLGRWIHLDEEDRHVIVMCGMSAAFSALFGTPMAAAVFALEVVSVGVMYYAALMPCMIASLVASGFAAGMGITPESFHVTDIPALTIESGLKMGVVALGCAVVSIVFCIALNGAAGLYAKWFKNKYVRVVAGACLVIAVTFMLRTNEYMGAGAELIEKAVENGQADTFAFFWKMVLTALTMRAGFRGGEIVPSFCIGATFGCVMGNLMGISPSICAACGMAAVFCGVTNCPITSILIAFEMFGFKGVSFYLIAVSISYAASGYYGLYKDQTIVYSKYKAKYVNRHTRF</sequence>
<feature type="transmembrane region" description="Helical" evidence="5">
    <location>
        <begin position="187"/>
        <end position="213"/>
    </location>
</feature>
<feature type="transmembrane region" description="Helical" evidence="5">
    <location>
        <begin position="64"/>
        <end position="83"/>
    </location>
</feature>
<dbReference type="PRINTS" id="PR00762">
    <property type="entry name" value="CLCHANNEL"/>
</dbReference>
<protein>
    <submittedName>
        <fullName evidence="6">Chloride channel protein</fullName>
    </submittedName>
</protein>
<keyword evidence="7" id="KW-1185">Reference proteome</keyword>
<evidence type="ECO:0000256" key="1">
    <source>
        <dbReference type="ARBA" id="ARBA00004141"/>
    </source>
</evidence>
<feature type="transmembrane region" description="Helical" evidence="5">
    <location>
        <begin position="389"/>
        <end position="407"/>
    </location>
</feature>
<dbReference type="InterPro" id="IPR014743">
    <property type="entry name" value="Cl-channel_core"/>
</dbReference>
<keyword evidence="3 5" id="KW-1133">Transmembrane helix</keyword>
<feature type="transmembrane region" description="Helical" evidence="5">
    <location>
        <begin position="103"/>
        <end position="120"/>
    </location>
</feature>
<dbReference type="PANTHER" id="PTHR43427:SF12">
    <property type="entry name" value="CHLORIDE TRANSPORTER"/>
    <property type="match status" value="1"/>
</dbReference>
<dbReference type="SUPFAM" id="SSF81340">
    <property type="entry name" value="Clc chloride channel"/>
    <property type="match status" value="1"/>
</dbReference>
<feature type="transmembrane region" description="Helical" evidence="5">
    <location>
        <begin position="354"/>
        <end position="377"/>
    </location>
</feature>
<dbReference type="RefSeq" id="WP_349056479.1">
    <property type="nucleotide sequence ID" value="NZ_JBBMEJ010000006.1"/>
</dbReference>
<dbReference type="Pfam" id="PF00654">
    <property type="entry name" value="Voltage_CLC"/>
    <property type="match status" value="1"/>
</dbReference>
<feature type="transmembrane region" description="Helical" evidence="5">
    <location>
        <begin position="233"/>
        <end position="259"/>
    </location>
</feature>
<dbReference type="Gene3D" id="1.10.3080.10">
    <property type="entry name" value="Clc chloride channel"/>
    <property type="match status" value="1"/>
</dbReference>
<evidence type="ECO:0000256" key="2">
    <source>
        <dbReference type="ARBA" id="ARBA00022692"/>
    </source>
</evidence>
<dbReference type="InterPro" id="IPR050368">
    <property type="entry name" value="ClC-type_chloride_channel"/>
</dbReference>
<evidence type="ECO:0000313" key="6">
    <source>
        <dbReference type="EMBL" id="MEQ2370658.1"/>
    </source>
</evidence>
<evidence type="ECO:0000256" key="4">
    <source>
        <dbReference type="ARBA" id="ARBA00023136"/>
    </source>
</evidence>
<dbReference type="EMBL" id="JBBMEJ010000006">
    <property type="protein sequence ID" value="MEQ2370658.1"/>
    <property type="molecule type" value="Genomic_DNA"/>
</dbReference>
<feature type="transmembrane region" description="Helical" evidence="5">
    <location>
        <begin position="155"/>
        <end position="180"/>
    </location>
</feature>